<comment type="caution">
    <text evidence="2">The sequence shown here is derived from an EMBL/GenBank/DDBJ whole genome shotgun (WGS) entry which is preliminary data.</text>
</comment>
<dbReference type="Proteomes" id="UP001163846">
    <property type="component" value="Unassembled WGS sequence"/>
</dbReference>
<accession>A0AA38NWA1</accession>
<feature type="region of interest" description="Disordered" evidence="1">
    <location>
        <begin position="105"/>
        <end position="153"/>
    </location>
</feature>
<keyword evidence="3" id="KW-1185">Reference proteome</keyword>
<sequence length="222" mass="24225">MKERPKKRQCKEKGWVVTSLATPWGHFRDLLRVITTFCNSISCFRMDRYSRDSGIGTSEEHTSARVEYEAGSTNGARYRKTIQYVVTRPLYLQQAVASSPLQTAITSTPTPHLEPGRQDSSYSADKQSSDSSPPRSPPPPLANITPPAVSGVSRASLTSQMSFAIDDVAEHLDAEDIPPLTAHLTTAHSSLQPPDSFLLGIGKRGNQVNVIDFGLAKKSSDP</sequence>
<evidence type="ECO:0000256" key="1">
    <source>
        <dbReference type="SAM" id="MobiDB-lite"/>
    </source>
</evidence>
<name>A0AA38NWA1_9AGAR</name>
<evidence type="ECO:0000313" key="3">
    <source>
        <dbReference type="Proteomes" id="UP001163846"/>
    </source>
</evidence>
<feature type="compositionally biased region" description="Low complexity" evidence="1">
    <location>
        <begin position="119"/>
        <end position="133"/>
    </location>
</feature>
<gene>
    <name evidence="2" type="ORF">F5878DRAFT_647400</name>
</gene>
<evidence type="ECO:0000313" key="2">
    <source>
        <dbReference type="EMBL" id="KAJ3831715.1"/>
    </source>
</evidence>
<proteinExistence type="predicted"/>
<dbReference type="EMBL" id="MU807277">
    <property type="protein sequence ID" value="KAJ3831715.1"/>
    <property type="molecule type" value="Genomic_DNA"/>
</dbReference>
<evidence type="ECO:0008006" key="4">
    <source>
        <dbReference type="Google" id="ProtNLM"/>
    </source>
</evidence>
<protein>
    <recommendedName>
        <fullName evidence="4">Non-specific serine/threonine protein kinase</fullName>
    </recommendedName>
</protein>
<reference evidence="2" key="1">
    <citation type="submission" date="2022-08" db="EMBL/GenBank/DDBJ databases">
        <authorList>
            <consortium name="DOE Joint Genome Institute"/>
            <person name="Min B."/>
            <person name="Riley R."/>
            <person name="Sierra-Patev S."/>
            <person name="Naranjo-Ortiz M."/>
            <person name="Looney B."/>
            <person name="Konkel Z."/>
            <person name="Slot J.C."/>
            <person name="Sakamoto Y."/>
            <person name="Steenwyk J.L."/>
            <person name="Rokas A."/>
            <person name="Carro J."/>
            <person name="Camarero S."/>
            <person name="Ferreira P."/>
            <person name="Molpeceres G."/>
            <person name="Ruiz-Duenas F.J."/>
            <person name="Serrano A."/>
            <person name="Henrissat B."/>
            <person name="Drula E."/>
            <person name="Hughes K.W."/>
            <person name="Mata J.L."/>
            <person name="Ishikawa N.K."/>
            <person name="Vargas-Isla R."/>
            <person name="Ushijima S."/>
            <person name="Smith C.A."/>
            <person name="Ahrendt S."/>
            <person name="Andreopoulos W."/>
            <person name="He G."/>
            <person name="Labutti K."/>
            <person name="Lipzen A."/>
            <person name="Ng V."/>
            <person name="Sandor L."/>
            <person name="Barry K."/>
            <person name="Martinez A.T."/>
            <person name="Xiao Y."/>
            <person name="Gibbons J.G."/>
            <person name="Terashima K."/>
            <person name="Hibbett D.S."/>
            <person name="Grigoriev I.V."/>
        </authorList>
    </citation>
    <scope>NUCLEOTIDE SEQUENCE</scope>
    <source>
        <strain evidence="2">TFB9207</strain>
    </source>
</reference>
<organism evidence="2 3">
    <name type="scientific">Lentinula raphanica</name>
    <dbReference type="NCBI Taxonomy" id="153919"/>
    <lineage>
        <taxon>Eukaryota</taxon>
        <taxon>Fungi</taxon>
        <taxon>Dikarya</taxon>
        <taxon>Basidiomycota</taxon>
        <taxon>Agaricomycotina</taxon>
        <taxon>Agaricomycetes</taxon>
        <taxon>Agaricomycetidae</taxon>
        <taxon>Agaricales</taxon>
        <taxon>Marasmiineae</taxon>
        <taxon>Omphalotaceae</taxon>
        <taxon>Lentinula</taxon>
    </lineage>
</organism>
<dbReference type="AlphaFoldDB" id="A0AA38NWA1"/>